<evidence type="ECO:0000313" key="1">
    <source>
        <dbReference type="EMBL" id="ANH79988.1"/>
    </source>
</evidence>
<dbReference type="AlphaFoldDB" id="A0A1A9HX54"/>
<organism evidence="1 2">
    <name type="scientific">Niabella ginsenosidivorans</name>
    <dbReference type="NCBI Taxonomy" id="1176587"/>
    <lineage>
        <taxon>Bacteria</taxon>
        <taxon>Pseudomonadati</taxon>
        <taxon>Bacteroidota</taxon>
        <taxon>Chitinophagia</taxon>
        <taxon>Chitinophagales</taxon>
        <taxon>Chitinophagaceae</taxon>
        <taxon>Niabella</taxon>
    </lineage>
</organism>
<reference evidence="1 2" key="1">
    <citation type="submission" date="2016-05" db="EMBL/GenBank/DDBJ databases">
        <title>Niabella ginsenosidivorans BS26 whole genome sequencing.</title>
        <authorList>
            <person name="Im W.T."/>
            <person name="Siddiqi M.Z."/>
        </authorList>
    </citation>
    <scope>NUCLEOTIDE SEQUENCE [LARGE SCALE GENOMIC DNA]</scope>
    <source>
        <strain evidence="1 2">BS26</strain>
    </source>
</reference>
<keyword evidence="2" id="KW-1185">Reference proteome</keyword>
<accession>A0A1A9HX54</accession>
<dbReference type="KEGG" id="nia:A8C56_02460"/>
<dbReference type="Proteomes" id="UP000077667">
    <property type="component" value="Chromosome"/>
</dbReference>
<gene>
    <name evidence="1" type="ORF">A8C56_02460</name>
</gene>
<dbReference type="EMBL" id="CP015772">
    <property type="protein sequence ID" value="ANH79988.1"/>
    <property type="molecule type" value="Genomic_DNA"/>
</dbReference>
<evidence type="ECO:0000313" key="2">
    <source>
        <dbReference type="Proteomes" id="UP000077667"/>
    </source>
</evidence>
<protein>
    <submittedName>
        <fullName evidence="1">Uncharacterized protein</fullName>
    </submittedName>
</protein>
<name>A0A1A9HX54_9BACT</name>
<sequence length="90" mass="10364">MLRKVGCNNNKFSCRHPGRTCQPAEKPEALSIVKHPYYRNAFLSERAVRYGRGLRPASPEPSEQYDPGEATTLNIKNTTNRYGWLYTIIY</sequence>
<proteinExistence type="predicted"/>